<reference evidence="1 2" key="1">
    <citation type="submission" date="2017-06" db="EMBL/GenBank/DDBJ databases">
        <authorList>
            <person name="Kim H.J."/>
            <person name="Triplett B.A."/>
        </authorList>
    </citation>
    <scope>NUCLEOTIDE SEQUENCE [LARGE SCALE GENOMIC DNA]</scope>
    <source>
        <strain evidence="1 2">DSM 29339</strain>
    </source>
</reference>
<organism evidence="1 2">
    <name type="scientific">Tropicimonas sediminicola</name>
    <dbReference type="NCBI Taxonomy" id="1031541"/>
    <lineage>
        <taxon>Bacteria</taxon>
        <taxon>Pseudomonadati</taxon>
        <taxon>Pseudomonadota</taxon>
        <taxon>Alphaproteobacteria</taxon>
        <taxon>Rhodobacterales</taxon>
        <taxon>Roseobacteraceae</taxon>
        <taxon>Tropicimonas</taxon>
    </lineage>
</organism>
<name>A0A239K0E3_9RHOB</name>
<dbReference type="AlphaFoldDB" id="A0A239K0E3"/>
<accession>A0A239K0E3</accession>
<dbReference type="EMBL" id="FZOY01000006">
    <property type="protein sequence ID" value="SNT11172.1"/>
    <property type="molecule type" value="Genomic_DNA"/>
</dbReference>
<gene>
    <name evidence="1" type="ORF">SAMN05421757_106157</name>
</gene>
<protein>
    <recommendedName>
        <fullName evidence="3">Antibiotic biosynthesis monooxygenase</fullName>
    </recommendedName>
</protein>
<dbReference type="Proteomes" id="UP000198426">
    <property type="component" value="Unassembled WGS sequence"/>
</dbReference>
<dbReference type="InterPro" id="IPR011008">
    <property type="entry name" value="Dimeric_a/b-barrel"/>
</dbReference>
<evidence type="ECO:0000313" key="2">
    <source>
        <dbReference type="Proteomes" id="UP000198426"/>
    </source>
</evidence>
<proteinExistence type="predicted"/>
<evidence type="ECO:0000313" key="1">
    <source>
        <dbReference type="EMBL" id="SNT11172.1"/>
    </source>
</evidence>
<dbReference type="SUPFAM" id="SSF54909">
    <property type="entry name" value="Dimeric alpha+beta barrel"/>
    <property type="match status" value="1"/>
</dbReference>
<keyword evidence="2" id="KW-1185">Reference proteome</keyword>
<sequence length="36" mass="3969">MPNLTIVAQILARPDQIEFVKSDLFELIPATRAEAG</sequence>
<evidence type="ECO:0008006" key="3">
    <source>
        <dbReference type="Google" id="ProtNLM"/>
    </source>
</evidence>